<comment type="similarity">
    <text evidence="2">Belongs to the galactose-3-O-sulfotransferase family.</text>
</comment>
<keyword evidence="11" id="KW-1185">Reference proteome</keyword>
<dbReference type="PANTHER" id="PTHR14647">
    <property type="entry name" value="GALACTOSE-3-O-SULFOTRANSFERASE"/>
    <property type="match status" value="1"/>
</dbReference>
<dbReference type="SUPFAM" id="SSF52540">
    <property type="entry name" value="P-loop containing nucleoside triphosphate hydrolases"/>
    <property type="match status" value="1"/>
</dbReference>
<evidence type="ECO:0000256" key="3">
    <source>
        <dbReference type="ARBA" id="ARBA00022679"/>
    </source>
</evidence>
<dbReference type="GO" id="GO:0009247">
    <property type="term" value="P:glycolipid biosynthetic process"/>
    <property type="evidence" value="ECO:0007669"/>
    <property type="project" value="InterPro"/>
</dbReference>
<organism evidence="10 11">
    <name type="scientific">Pocillopora meandrina</name>
    <dbReference type="NCBI Taxonomy" id="46732"/>
    <lineage>
        <taxon>Eukaryota</taxon>
        <taxon>Metazoa</taxon>
        <taxon>Cnidaria</taxon>
        <taxon>Anthozoa</taxon>
        <taxon>Hexacorallia</taxon>
        <taxon>Scleractinia</taxon>
        <taxon>Astrocoeniina</taxon>
        <taxon>Pocilloporidae</taxon>
        <taxon>Pocillopora</taxon>
    </lineage>
</organism>
<dbReference type="GO" id="GO:0001733">
    <property type="term" value="F:galactosylceramide sulfotransferase activity"/>
    <property type="evidence" value="ECO:0007669"/>
    <property type="project" value="InterPro"/>
</dbReference>
<reference evidence="10 11" key="1">
    <citation type="submission" date="2022-05" db="EMBL/GenBank/DDBJ databases">
        <authorList>
            <consortium name="Genoscope - CEA"/>
            <person name="William W."/>
        </authorList>
    </citation>
    <scope>NUCLEOTIDE SEQUENCE [LARGE SCALE GENOMIC DNA]</scope>
</reference>
<proteinExistence type="inferred from homology"/>
<keyword evidence="4" id="KW-0812">Transmembrane</keyword>
<evidence type="ECO:0000256" key="9">
    <source>
        <dbReference type="ARBA" id="ARBA00023180"/>
    </source>
</evidence>
<evidence type="ECO:0000256" key="4">
    <source>
        <dbReference type="ARBA" id="ARBA00022692"/>
    </source>
</evidence>
<dbReference type="InterPro" id="IPR009729">
    <property type="entry name" value="Gal-3-0_sulfotransfrase"/>
</dbReference>
<sequence length="425" mass="50289">MHVLCPFAGYDPVCGGAIKDMMQFHKRVIMVFSTLLLASWLVLQLSERDLCSKSLSLERKLMEVDPLEQSTDKLQLQCKPANNILFLKTHKTGSSTVTNILNRYGDTRSLIFAMPATKKSYSFYWPLSFSLRFTQVLWKAPNILCNHARYKKAPMNWLFPKQTTHYVTILREPTQHFESIFNFFFLGKHFKGLENASSPLEKFLQNPKVYLKVANRTKNPGLLKLMRNPALFDLGLDTKYHDDLSLVQNYIRFLQREFDVVMLMEYFDESLVLLKRRLCWKIDDILYFKLNERRDTDKQNLYNDVREKIVKWNSGDELLYNAFKRKLWEMIAEEGPDFFKDLAIFRRQLKCVKMTCLQEGNFLTRPYAGRLVRGYVVKANISKSLNESCSRMIMNEIPYLDYHREKLYRQLLTIDKHEIQVDRLR</sequence>
<dbReference type="PANTHER" id="PTHR14647:SF87">
    <property type="entry name" value="PUTATIVE-RELATED"/>
    <property type="match status" value="1"/>
</dbReference>
<dbReference type="GO" id="GO:0000139">
    <property type="term" value="C:Golgi membrane"/>
    <property type="evidence" value="ECO:0007669"/>
    <property type="project" value="UniProtKB-SubCell"/>
</dbReference>
<evidence type="ECO:0000313" key="10">
    <source>
        <dbReference type="EMBL" id="CAH3041023.1"/>
    </source>
</evidence>
<evidence type="ECO:0008006" key="12">
    <source>
        <dbReference type="Google" id="ProtNLM"/>
    </source>
</evidence>
<evidence type="ECO:0000256" key="8">
    <source>
        <dbReference type="ARBA" id="ARBA00023136"/>
    </source>
</evidence>
<evidence type="ECO:0000256" key="6">
    <source>
        <dbReference type="ARBA" id="ARBA00022989"/>
    </source>
</evidence>
<evidence type="ECO:0000256" key="5">
    <source>
        <dbReference type="ARBA" id="ARBA00022968"/>
    </source>
</evidence>
<protein>
    <recommendedName>
        <fullName evidence="12">Galactosylceramide sulfotransferase-like</fullName>
    </recommendedName>
</protein>
<evidence type="ECO:0000313" key="11">
    <source>
        <dbReference type="Proteomes" id="UP001159428"/>
    </source>
</evidence>
<name>A0AAU9VY92_9CNID</name>
<comment type="subcellular location">
    <subcellularLocation>
        <location evidence="1">Golgi apparatus membrane</location>
        <topology evidence="1">Single-pass type II membrane protein</topology>
    </subcellularLocation>
</comment>
<gene>
    <name evidence="10" type="ORF">PMEA_00028574</name>
</gene>
<comment type="caution">
    <text evidence="10">The sequence shown here is derived from an EMBL/GenBank/DDBJ whole genome shotgun (WGS) entry which is preliminary data.</text>
</comment>
<dbReference type="InterPro" id="IPR027417">
    <property type="entry name" value="P-loop_NTPase"/>
</dbReference>
<evidence type="ECO:0000256" key="1">
    <source>
        <dbReference type="ARBA" id="ARBA00004323"/>
    </source>
</evidence>
<keyword evidence="8" id="KW-0472">Membrane</keyword>
<evidence type="ECO:0000256" key="2">
    <source>
        <dbReference type="ARBA" id="ARBA00008124"/>
    </source>
</evidence>
<keyword evidence="5" id="KW-0735">Signal-anchor</keyword>
<dbReference type="Gene3D" id="3.40.50.300">
    <property type="entry name" value="P-loop containing nucleotide triphosphate hydrolases"/>
    <property type="match status" value="1"/>
</dbReference>
<accession>A0AAU9VY92</accession>
<keyword evidence="7" id="KW-0333">Golgi apparatus</keyword>
<keyword evidence="6" id="KW-1133">Transmembrane helix</keyword>
<evidence type="ECO:0000256" key="7">
    <source>
        <dbReference type="ARBA" id="ARBA00023034"/>
    </source>
</evidence>
<dbReference type="EMBL" id="CALNXJ010000006">
    <property type="protein sequence ID" value="CAH3041023.1"/>
    <property type="molecule type" value="Genomic_DNA"/>
</dbReference>
<keyword evidence="9" id="KW-0325">Glycoprotein</keyword>
<dbReference type="Pfam" id="PF06990">
    <property type="entry name" value="Gal-3-0_sulfotr"/>
    <property type="match status" value="1"/>
</dbReference>
<keyword evidence="3" id="KW-0808">Transferase</keyword>
<dbReference type="Proteomes" id="UP001159428">
    <property type="component" value="Unassembled WGS sequence"/>
</dbReference>
<dbReference type="AlphaFoldDB" id="A0AAU9VY92"/>